<dbReference type="PANTHER" id="PTHR30466:SF1">
    <property type="entry name" value="FMN REDUCTASE (NADH) RUTF"/>
    <property type="match status" value="1"/>
</dbReference>
<proteinExistence type="predicted"/>
<dbReference type="GO" id="GO:0006208">
    <property type="term" value="P:pyrimidine nucleobase catabolic process"/>
    <property type="evidence" value="ECO:0007669"/>
    <property type="project" value="TreeGrafter"/>
</dbReference>
<dbReference type="InterPro" id="IPR002563">
    <property type="entry name" value="Flavin_Rdtase-like_dom"/>
</dbReference>
<dbReference type="InterPro" id="IPR012349">
    <property type="entry name" value="Split_barrel_FMN-bd"/>
</dbReference>
<sequence>MTADIDSFKAGMRRLAASVAILTVDAEGQGQGMTATAVCSVSAEPPALLCCINRASATREAFMQADAFAVNLLAARDRTLADRFARPMPADERFALGRWTRAVTGAPILESAIASFDCRRSETAEIGSHTIFFGEVEAVRLSEHHIAPLVYADGCYGKFAATREVPHSEIFWMSGWQEEG</sequence>
<protein>
    <submittedName>
        <fullName evidence="3">Flavin reductase family protein</fullName>
    </submittedName>
</protein>
<reference evidence="3 4" key="1">
    <citation type="submission" date="2020-08" db="EMBL/GenBank/DDBJ databases">
        <title>Draft genome sequence of Parasphingopyxis sp. GrpM-11.</title>
        <authorList>
            <person name="Oh J."/>
            <person name="Roh D.-H."/>
        </authorList>
    </citation>
    <scope>NUCLEOTIDE SEQUENCE [LARGE SCALE GENOMIC DNA]</scope>
    <source>
        <strain evidence="3 4">GrpM-11</strain>
    </source>
</reference>
<feature type="domain" description="Flavin reductase like" evidence="2">
    <location>
        <begin position="12"/>
        <end position="158"/>
    </location>
</feature>
<name>A0A842I0A6_9SPHN</name>
<dbReference type="RefSeq" id="WP_185802214.1">
    <property type="nucleotide sequence ID" value="NZ_JACJVJ010000003.1"/>
</dbReference>
<keyword evidence="1" id="KW-0560">Oxidoreductase</keyword>
<organism evidence="3 4">
    <name type="scientific">Parasphingopyxis marina</name>
    <dbReference type="NCBI Taxonomy" id="2761622"/>
    <lineage>
        <taxon>Bacteria</taxon>
        <taxon>Pseudomonadati</taxon>
        <taxon>Pseudomonadota</taxon>
        <taxon>Alphaproteobacteria</taxon>
        <taxon>Sphingomonadales</taxon>
        <taxon>Sphingomonadaceae</taxon>
        <taxon>Parasphingopyxis</taxon>
    </lineage>
</organism>
<comment type="caution">
    <text evidence="3">The sequence shown here is derived from an EMBL/GenBank/DDBJ whole genome shotgun (WGS) entry which is preliminary data.</text>
</comment>
<dbReference type="GO" id="GO:0042602">
    <property type="term" value="F:riboflavin reductase (NADPH) activity"/>
    <property type="evidence" value="ECO:0007669"/>
    <property type="project" value="TreeGrafter"/>
</dbReference>
<dbReference type="Gene3D" id="2.30.110.10">
    <property type="entry name" value="Electron Transport, Fmn-binding Protein, Chain A"/>
    <property type="match status" value="1"/>
</dbReference>
<accession>A0A842I0A6</accession>
<evidence type="ECO:0000313" key="4">
    <source>
        <dbReference type="Proteomes" id="UP000564378"/>
    </source>
</evidence>
<gene>
    <name evidence="3" type="ORF">H6P80_14875</name>
</gene>
<dbReference type="InterPro" id="IPR050268">
    <property type="entry name" value="NADH-dep_flavin_reductase"/>
</dbReference>
<evidence type="ECO:0000256" key="1">
    <source>
        <dbReference type="ARBA" id="ARBA00023002"/>
    </source>
</evidence>
<keyword evidence="4" id="KW-1185">Reference proteome</keyword>
<evidence type="ECO:0000259" key="2">
    <source>
        <dbReference type="SMART" id="SM00903"/>
    </source>
</evidence>
<dbReference type="GO" id="GO:0010181">
    <property type="term" value="F:FMN binding"/>
    <property type="evidence" value="ECO:0007669"/>
    <property type="project" value="InterPro"/>
</dbReference>
<dbReference type="AlphaFoldDB" id="A0A842I0A6"/>
<dbReference type="SMART" id="SM00903">
    <property type="entry name" value="Flavin_Reduct"/>
    <property type="match status" value="1"/>
</dbReference>
<dbReference type="SUPFAM" id="SSF50475">
    <property type="entry name" value="FMN-binding split barrel"/>
    <property type="match status" value="1"/>
</dbReference>
<dbReference type="EMBL" id="JACJVJ010000003">
    <property type="protein sequence ID" value="MBC2778906.1"/>
    <property type="molecule type" value="Genomic_DNA"/>
</dbReference>
<evidence type="ECO:0000313" key="3">
    <source>
        <dbReference type="EMBL" id="MBC2778906.1"/>
    </source>
</evidence>
<dbReference type="Proteomes" id="UP000564378">
    <property type="component" value="Unassembled WGS sequence"/>
</dbReference>
<dbReference type="Pfam" id="PF01613">
    <property type="entry name" value="Flavin_Reduct"/>
    <property type="match status" value="1"/>
</dbReference>
<dbReference type="PANTHER" id="PTHR30466">
    <property type="entry name" value="FLAVIN REDUCTASE"/>
    <property type="match status" value="1"/>
</dbReference>